<keyword evidence="4" id="KW-1185">Reference proteome</keyword>
<organism evidence="3 4">
    <name type="scientific">Exiguobacterium aestuarii</name>
    <dbReference type="NCBI Taxonomy" id="273527"/>
    <lineage>
        <taxon>Bacteria</taxon>
        <taxon>Bacillati</taxon>
        <taxon>Bacillota</taxon>
        <taxon>Bacilli</taxon>
        <taxon>Bacillales</taxon>
        <taxon>Bacillales Family XII. Incertae Sedis</taxon>
        <taxon>Exiguobacterium</taxon>
    </lineage>
</organism>
<feature type="domain" description="NERD" evidence="2">
    <location>
        <begin position="58"/>
        <end position="177"/>
    </location>
</feature>
<keyword evidence="1" id="KW-0812">Transmembrane</keyword>
<dbReference type="Proteomes" id="UP001596439">
    <property type="component" value="Unassembled WGS sequence"/>
</dbReference>
<evidence type="ECO:0000313" key="4">
    <source>
        <dbReference type="Proteomes" id="UP001596439"/>
    </source>
</evidence>
<evidence type="ECO:0000313" key="3">
    <source>
        <dbReference type="EMBL" id="MFC7391103.1"/>
    </source>
</evidence>
<dbReference type="RefSeq" id="WP_214790493.1">
    <property type="nucleotide sequence ID" value="NZ_JANIEL010000075.1"/>
</dbReference>
<dbReference type="PROSITE" id="PS50965">
    <property type="entry name" value="NERD"/>
    <property type="match status" value="1"/>
</dbReference>
<proteinExistence type="predicted"/>
<reference evidence="4" key="1">
    <citation type="journal article" date="2019" name="Int. J. Syst. Evol. Microbiol.">
        <title>The Global Catalogue of Microorganisms (GCM) 10K type strain sequencing project: providing services to taxonomists for standard genome sequencing and annotation.</title>
        <authorList>
            <consortium name="The Broad Institute Genomics Platform"/>
            <consortium name="The Broad Institute Genome Sequencing Center for Infectious Disease"/>
            <person name="Wu L."/>
            <person name="Ma J."/>
        </authorList>
    </citation>
    <scope>NUCLEOTIDE SEQUENCE [LARGE SCALE GENOMIC DNA]</scope>
    <source>
        <strain evidence="4">CCUG 55590</strain>
    </source>
</reference>
<evidence type="ECO:0000256" key="1">
    <source>
        <dbReference type="SAM" id="Phobius"/>
    </source>
</evidence>
<keyword evidence="1" id="KW-0472">Membrane</keyword>
<dbReference type="InterPro" id="IPR011528">
    <property type="entry name" value="NERD"/>
</dbReference>
<evidence type="ECO:0000259" key="2">
    <source>
        <dbReference type="PROSITE" id="PS50965"/>
    </source>
</evidence>
<sequence>MTTLLTEFLESVLVTLISVFAPIFVLLAAILVYKIKRYKRSQYYEQTRHPYIKVVQDTGLYGEYLCVADIESTFFQPLILTNLYLPHPSKKDRTTEIDVVFINQAGIHVIESKNYSGWIFGRARDQYWTQTLPRRRKHRFFNPIKQNELHLKAIEQVLGLDRTHLHSWIVFSNRSTLKQIESPDVPVLNRQQWAKQLTTYQDFVFDQDTQVKLYETLLSFTQVDPAVTMKHIEDIESAYKQ</sequence>
<dbReference type="EMBL" id="JBHTCE010000003">
    <property type="protein sequence ID" value="MFC7391103.1"/>
    <property type="molecule type" value="Genomic_DNA"/>
</dbReference>
<keyword evidence="1" id="KW-1133">Transmembrane helix</keyword>
<comment type="caution">
    <text evidence="3">The sequence shown here is derived from an EMBL/GenBank/DDBJ whole genome shotgun (WGS) entry which is preliminary data.</text>
</comment>
<dbReference type="Pfam" id="PF08378">
    <property type="entry name" value="NERD"/>
    <property type="match status" value="1"/>
</dbReference>
<gene>
    <name evidence="3" type="ORF">ACFQO8_13255</name>
</gene>
<feature type="transmembrane region" description="Helical" evidence="1">
    <location>
        <begin position="12"/>
        <end position="33"/>
    </location>
</feature>
<accession>A0ABW2PUM7</accession>
<name>A0ABW2PUM7_9BACL</name>
<protein>
    <submittedName>
        <fullName evidence="3">Nuclease-related domain-containing protein</fullName>
    </submittedName>
</protein>